<dbReference type="Proteomes" id="UP000008810">
    <property type="component" value="Chromosome 5"/>
</dbReference>
<gene>
    <name evidence="1" type="ORF">BRADI_5g03773v3</name>
</gene>
<name>A0A0Q3NZU1_BRADI</name>
<organism evidence="1">
    <name type="scientific">Brachypodium distachyon</name>
    <name type="common">Purple false brome</name>
    <name type="synonym">Trachynia distachya</name>
    <dbReference type="NCBI Taxonomy" id="15368"/>
    <lineage>
        <taxon>Eukaryota</taxon>
        <taxon>Viridiplantae</taxon>
        <taxon>Streptophyta</taxon>
        <taxon>Embryophyta</taxon>
        <taxon>Tracheophyta</taxon>
        <taxon>Spermatophyta</taxon>
        <taxon>Magnoliopsida</taxon>
        <taxon>Liliopsida</taxon>
        <taxon>Poales</taxon>
        <taxon>Poaceae</taxon>
        <taxon>BOP clade</taxon>
        <taxon>Pooideae</taxon>
        <taxon>Stipodae</taxon>
        <taxon>Brachypodieae</taxon>
        <taxon>Brachypodium</taxon>
    </lineage>
</organism>
<reference evidence="1" key="2">
    <citation type="submission" date="2017-06" db="EMBL/GenBank/DDBJ databases">
        <title>WGS assembly of Brachypodium distachyon.</title>
        <authorList>
            <consortium name="The International Brachypodium Initiative"/>
            <person name="Lucas S."/>
            <person name="Harmon-Smith M."/>
            <person name="Lail K."/>
            <person name="Tice H."/>
            <person name="Grimwood J."/>
            <person name="Bruce D."/>
            <person name="Barry K."/>
            <person name="Shu S."/>
            <person name="Lindquist E."/>
            <person name="Wang M."/>
            <person name="Pitluck S."/>
            <person name="Vogel J.P."/>
            <person name="Garvin D.F."/>
            <person name="Mockler T.C."/>
            <person name="Schmutz J."/>
            <person name="Rokhsar D."/>
            <person name="Bevan M.W."/>
        </authorList>
    </citation>
    <scope>NUCLEOTIDE SEQUENCE</scope>
    <source>
        <strain evidence="1">Bd21</strain>
    </source>
</reference>
<dbReference type="AlphaFoldDB" id="A0A0Q3NZU1"/>
<reference evidence="1 2" key="1">
    <citation type="journal article" date="2010" name="Nature">
        <title>Genome sequencing and analysis of the model grass Brachypodium distachyon.</title>
        <authorList>
            <consortium name="International Brachypodium Initiative"/>
        </authorList>
    </citation>
    <scope>NUCLEOTIDE SEQUENCE [LARGE SCALE GENOMIC DNA]</scope>
    <source>
        <strain evidence="1 2">Bd21</strain>
    </source>
</reference>
<dbReference type="EMBL" id="CM000884">
    <property type="protein sequence ID" value="KQJ81913.1"/>
    <property type="molecule type" value="Genomic_DNA"/>
</dbReference>
<evidence type="ECO:0000313" key="2">
    <source>
        <dbReference type="EnsemblPlants" id="KQJ81913"/>
    </source>
</evidence>
<protein>
    <submittedName>
        <fullName evidence="1 2">Uncharacterized protein</fullName>
    </submittedName>
</protein>
<keyword evidence="3" id="KW-1185">Reference proteome</keyword>
<dbReference type="InParanoid" id="A0A0Q3NZU1"/>
<accession>A0A0Q3NZU1</accession>
<proteinExistence type="predicted"/>
<dbReference type="Gramene" id="KQJ81913">
    <property type="protein sequence ID" value="KQJ81913"/>
    <property type="gene ID" value="BRADI_5g03773v3"/>
</dbReference>
<sequence length="87" mass="9413">MSCGLDTHVLGPASLSYLKLSDIIPIMCKLGIVSFNWKVINYSQEVPKLTPGHDIAAGPPSTCSARTCSCNLTAKRENIGFRNSPFE</sequence>
<dbReference type="EnsemblPlants" id="KQJ81913">
    <property type="protein sequence ID" value="KQJ81913"/>
    <property type="gene ID" value="BRADI_5g03773v3"/>
</dbReference>
<evidence type="ECO:0000313" key="3">
    <source>
        <dbReference type="Proteomes" id="UP000008810"/>
    </source>
</evidence>
<evidence type="ECO:0000313" key="1">
    <source>
        <dbReference type="EMBL" id="KQJ81913.1"/>
    </source>
</evidence>
<reference evidence="2" key="3">
    <citation type="submission" date="2018-08" db="UniProtKB">
        <authorList>
            <consortium name="EnsemblPlants"/>
        </authorList>
    </citation>
    <scope>IDENTIFICATION</scope>
    <source>
        <strain evidence="2">cv. Bd21</strain>
    </source>
</reference>